<accession>U4L076</accession>
<reference evidence="1 2" key="1">
    <citation type="journal article" date="2013" name="PLoS Genet.">
        <title>The genome and development-dependent transcriptomes of Pyronema confluens: a window into fungal evolution.</title>
        <authorList>
            <person name="Traeger S."/>
            <person name="Altegoer F."/>
            <person name="Freitag M."/>
            <person name="Gabaldon T."/>
            <person name="Kempken F."/>
            <person name="Kumar A."/>
            <person name="Marcet-Houben M."/>
            <person name="Poggeler S."/>
            <person name="Stajich J.E."/>
            <person name="Nowrousian M."/>
        </authorList>
    </citation>
    <scope>NUCLEOTIDE SEQUENCE [LARGE SCALE GENOMIC DNA]</scope>
    <source>
        <strain evidence="2">CBS 100304</strain>
        <tissue evidence="1">Vegetative mycelium</tissue>
    </source>
</reference>
<proteinExistence type="predicted"/>
<evidence type="ECO:0000313" key="2">
    <source>
        <dbReference type="Proteomes" id="UP000018144"/>
    </source>
</evidence>
<organism evidence="1 2">
    <name type="scientific">Pyronema omphalodes (strain CBS 100304)</name>
    <name type="common">Pyronema confluens</name>
    <dbReference type="NCBI Taxonomy" id="1076935"/>
    <lineage>
        <taxon>Eukaryota</taxon>
        <taxon>Fungi</taxon>
        <taxon>Dikarya</taxon>
        <taxon>Ascomycota</taxon>
        <taxon>Pezizomycotina</taxon>
        <taxon>Pezizomycetes</taxon>
        <taxon>Pezizales</taxon>
        <taxon>Pyronemataceae</taxon>
        <taxon>Pyronema</taxon>
    </lineage>
</organism>
<sequence>MLISRYSGKIAVRSAGYVGRPWQGAPENVKIESSFFRYFACNGIAAYTDCLPRNDWEFPVDKHKATVEGSGYCSLW</sequence>
<dbReference type="EMBL" id="HF935357">
    <property type="protein sequence ID" value="CCX07569.1"/>
    <property type="molecule type" value="Genomic_DNA"/>
</dbReference>
<keyword evidence="2" id="KW-1185">Reference proteome</keyword>
<name>U4L076_PYROM</name>
<protein>
    <submittedName>
        <fullName evidence="1">Uncharacterized protein</fullName>
    </submittedName>
</protein>
<dbReference type="AlphaFoldDB" id="U4L076"/>
<evidence type="ECO:0000313" key="1">
    <source>
        <dbReference type="EMBL" id="CCX07569.1"/>
    </source>
</evidence>
<gene>
    <name evidence="1" type="ORF">PCON_07158</name>
</gene>
<dbReference type="Proteomes" id="UP000018144">
    <property type="component" value="Unassembled WGS sequence"/>
</dbReference>